<dbReference type="AlphaFoldDB" id="A0A1G2MCX5"/>
<dbReference type="Proteomes" id="UP000176493">
    <property type="component" value="Unassembled WGS sequence"/>
</dbReference>
<organism evidence="2 3">
    <name type="scientific">Candidatus Taylorbacteria bacterium RIFCSPHIGHO2_02_49_25</name>
    <dbReference type="NCBI Taxonomy" id="1802305"/>
    <lineage>
        <taxon>Bacteria</taxon>
        <taxon>Candidatus Tayloriibacteriota</taxon>
    </lineage>
</organism>
<name>A0A1G2MCX5_9BACT</name>
<dbReference type="EMBL" id="MHRJ01000055">
    <property type="protein sequence ID" value="OHA20989.1"/>
    <property type="molecule type" value="Genomic_DNA"/>
</dbReference>
<dbReference type="Pfam" id="PF05050">
    <property type="entry name" value="Methyltransf_21"/>
    <property type="match status" value="1"/>
</dbReference>
<comment type="caution">
    <text evidence="2">The sequence shown here is derived from an EMBL/GenBank/DDBJ whole genome shotgun (WGS) entry which is preliminary data.</text>
</comment>
<dbReference type="InterPro" id="IPR029063">
    <property type="entry name" value="SAM-dependent_MTases_sf"/>
</dbReference>
<gene>
    <name evidence="2" type="ORF">A2W52_01145</name>
</gene>
<sequence length="272" mass="30531">MELTRLQHVLSRVRTYVNWPTVVWPLNRLLPKERIMRMRNGSRLFVRDVFGPDGVVVLEQFFRDDYGFANIDLSARAPVVLDLGANIGAFSIFALDAVRARGGKIFAFEPDEANFKVLQKNIALNNAEGIIIPVKEAISESDGVQEFFLSGQAYAHSLVKEQLHGKSVGSQRVPCTTIESILTRYALPRVDLIKMDIEGSEYEVLYQLPAALYQKIRNIVLEIHVQTGYAPEELIRFLEKQRFTVSVSSGNSHVYAATRAQCAEPSLSSNDT</sequence>
<evidence type="ECO:0000313" key="3">
    <source>
        <dbReference type="Proteomes" id="UP000176493"/>
    </source>
</evidence>
<dbReference type="PANTHER" id="PTHR34203">
    <property type="entry name" value="METHYLTRANSFERASE, FKBM FAMILY PROTEIN"/>
    <property type="match status" value="1"/>
</dbReference>
<accession>A0A1G2MCX5</accession>
<protein>
    <recommendedName>
        <fullName evidence="1">Methyltransferase FkbM domain-containing protein</fullName>
    </recommendedName>
</protein>
<proteinExistence type="predicted"/>
<dbReference type="InterPro" id="IPR006342">
    <property type="entry name" value="FkbM_mtfrase"/>
</dbReference>
<dbReference type="NCBIfam" id="TIGR01444">
    <property type="entry name" value="fkbM_fam"/>
    <property type="match status" value="1"/>
</dbReference>
<evidence type="ECO:0000313" key="2">
    <source>
        <dbReference type="EMBL" id="OHA20989.1"/>
    </source>
</evidence>
<dbReference type="Gene3D" id="3.40.50.150">
    <property type="entry name" value="Vaccinia Virus protein VP39"/>
    <property type="match status" value="1"/>
</dbReference>
<evidence type="ECO:0000259" key="1">
    <source>
        <dbReference type="Pfam" id="PF05050"/>
    </source>
</evidence>
<reference evidence="2 3" key="1">
    <citation type="journal article" date="2016" name="Nat. Commun.">
        <title>Thousands of microbial genomes shed light on interconnected biogeochemical processes in an aquifer system.</title>
        <authorList>
            <person name="Anantharaman K."/>
            <person name="Brown C.T."/>
            <person name="Hug L.A."/>
            <person name="Sharon I."/>
            <person name="Castelle C.J."/>
            <person name="Probst A.J."/>
            <person name="Thomas B.C."/>
            <person name="Singh A."/>
            <person name="Wilkins M.J."/>
            <person name="Karaoz U."/>
            <person name="Brodie E.L."/>
            <person name="Williams K.H."/>
            <person name="Hubbard S.S."/>
            <person name="Banfield J.F."/>
        </authorList>
    </citation>
    <scope>NUCLEOTIDE SEQUENCE [LARGE SCALE GENOMIC DNA]</scope>
</reference>
<dbReference type="SUPFAM" id="SSF53335">
    <property type="entry name" value="S-adenosyl-L-methionine-dependent methyltransferases"/>
    <property type="match status" value="1"/>
</dbReference>
<feature type="domain" description="Methyltransferase FkbM" evidence="1">
    <location>
        <begin position="82"/>
        <end position="243"/>
    </location>
</feature>
<dbReference type="InterPro" id="IPR052514">
    <property type="entry name" value="SAM-dependent_MTase"/>
</dbReference>
<dbReference type="PANTHER" id="PTHR34203:SF15">
    <property type="entry name" value="SLL1173 PROTEIN"/>
    <property type="match status" value="1"/>
</dbReference>
<dbReference type="CDD" id="cd02440">
    <property type="entry name" value="AdoMet_MTases"/>
    <property type="match status" value="1"/>
</dbReference>